<sequence>MARPHHQLLFTLDWSDAALQELVVVARSDHFSGVISLYVAPGELPDLAERLSGFPTSHADQREFTLGQTNIPSLGQIQVTFSCRDSTGHVGVHIKMFCAPSDPSDKPESCAIFLVVVPSDIDRFVNELRLLDEEGQTATLENAA</sequence>
<dbReference type="EMBL" id="CP071060">
    <property type="protein sequence ID" value="QSI78205.1"/>
    <property type="molecule type" value="Genomic_DNA"/>
</dbReference>
<proteinExistence type="predicted"/>
<organism evidence="1 2">
    <name type="scientific">Niveibacterium microcysteis</name>
    <dbReference type="NCBI Taxonomy" id="2811415"/>
    <lineage>
        <taxon>Bacteria</taxon>
        <taxon>Pseudomonadati</taxon>
        <taxon>Pseudomonadota</taxon>
        <taxon>Betaproteobacteria</taxon>
        <taxon>Rhodocyclales</taxon>
        <taxon>Rhodocyclaceae</taxon>
        <taxon>Niveibacterium</taxon>
    </lineage>
</organism>
<gene>
    <name evidence="1" type="ORF">JY500_06090</name>
</gene>
<keyword evidence="2" id="KW-1185">Reference proteome</keyword>
<reference evidence="1 2" key="1">
    <citation type="submission" date="2021-02" db="EMBL/GenBank/DDBJ databases">
        <title>Niveibacterium changnyeongensis HC41.</title>
        <authorList>
            <person name="Kang M."/>
        </authorList>
    </citation>
    <scope>NUCLEOTIDE SEQUENCE [LARGE SCALE GENOMIC DNA]</scope>
    <source>
        <strain evidence="1 2">HC41</strain>
    </source>
</reference>
<evidence type="ECO:0000313" key="2">
    <source>
        <dbReference type="Proteomes" id="UP000663570"/>
    </source>
</evidence>
<evidence type="ECO:0000313" key="1">
    <source>
        <dbReference type="EMBL" id="QSI78205.1"/>
    </source>
</evidence>
<name>A0ABX7MCG3_9RHOO</name>
<dbReference type="Proteomes" id="UP000663570">
    <property type="component" value="Chromosome"/>
</dbReference>
<accession>A0ABX7MCG3</accession>
<dbReference type="RefSeq" id="WP_206255522.1">
    <property type="nucleotide sequence ID" value="NZ_CP071060.1"/>
</dbReference>
<protein>
    <submittedName>
        <fullName evidence="1">Uncharacterized protein</fullName>
    </submittedName>
</protein>